<feature type="compositionally biased region" description="Low complexity" evidence="1">
    <location>
        <begin position="377"/>
        <end position="388"/>
    </location>
</feature>
<accession>A0ABP0C3K5</accession>
<protein>
    <recommendedName>
        <fullName evidence="4">PH domain-containing protein</fullName>
    </recommendedName>
</protein>
<evidence type="ECO:0000313" key="3">
    <source>
        <dbReference type="Proteomes" id="UP001642405"/>
    </source>
</evidence>
<gene>
    <name evidence="2" type="ORF">SCUCBS95973_006131</name>
</gene>
<feature type="compositionally biased region" description="Low complexity" evidence="1">
    <location>
        <begin position="273"/>
        <end position="287"/>
    </location>
</feature>
<dbReference type="Proteomes" id="UP001642405">
    <property type="component" value="Unassembled WGS sequence"/>
</dbReference>
<feature type="region of interest" description="Disordered" evidence="1">
    <location>
        <begin position="204"/>
        <end position="348"/>
    </location>
</feature>
<keyword evidence="3" id="KW-1185">Reference proteome</keyword>
<organism evidence="2 3">
    <name type="scientific">Sporothrix curviconia</name>
    <dbReference type="NCBI Taxonomy" id="1260050"/>
    <lineage>
        <taxon>Eukaryota</taxon>
        <taxon>Fungi</taxon>
        <taxon>Dikarya</taxon>
        <taxon>Ascomycota</taxon>
        <taxon>Pezizomycotina</taxon>
        <taxon>Sordariomycetes</taxon>
        <taxon>Sordariomycetidae</taxon>
        <taxon>Ophiostomatales</taxon>
        <taxon>Ophiostomataceae</taxon>
        <taxon>Sporothrix</taxon>
    </lineage>
</organism>
<comment type="caution">
    <text evidence="2">The sequence shown here is derived from an EMBL/GenBank/DDBJ whole genome shotgun (WGS) entry which is preliminary data.</text>
</comment>
<feature type="region of interest" description="Disordered" evidence="1">
    <location>
        <begin position="595"/>
        <end position="614"/>
    </location>
</feature>
<dbReference type="EMBL" id="CAWUHB010000035">
    <property type="protein sequence ID" value="CAK7226232.1"/>
    <property type="molecule type" value="Genomic_DNA"/>
</dbReference>
<reference evidence="2 3" key="1">
    <citation type="submission" date="2024-01" db="EMBL/GenBank/DDBJ databases">
        <authorList>
            <person name="Allen C."/>
            <person name="Tagirdzhanova G."/>
        </authorList>
    </citation>
    <scope>NUCLEOTIDE SEQUENCE [LARGE SCALE GENOMIC DNA]</scope>
</reference>
<feature type="region of interest" description="Disordered" evidence="1">
    <location>
        <begin position="31"/>
        <end position="83"/>
    </location>
</feature>
<proteinExistence type="predicted"/>
<feature type="region of interest" description="Disordered" evidence="1">
    <location>
        <begin position="735"/>
        <end position="761"/>
    </location>
</feature>
<sequence length="879" mass="94009">MEGILHVPPDRGTIIGRAIWKARYVVVADPSDAKQRVQQQRQQSSHAGSSSSSAVPPSKSTSASRGQQPPPPRAATPRSPANFSPENMYLSIFKSKGDWEPVQQHAISSITDCQVQMFAHRKQGPVLPTLVINISPDPITDKLRKRRSSRTAGLTTTKETSPTTLWFRPAEDGNQKHILQDWCRLIQSLMLQLGAAIPSAPFPPHAGNGPLSPITPASPTFVNPFSPSQRGRGDMSEFSPFQQPPPPQHQYGQRPGSGNNASSRPTGLSHKGSNQTTQTSQTTQSYSSRERERERPKTYSESPSLRSRRSDLSHTSSNLPPHVTTPGYSSSSSTNNNNNGNGNSNFAMPFFYNRPTDLPSPATTVNECQGDAVEGWSSTQGRSSTLSSPIRGRDSISSQPPLPMTVAAGMPAPSPGAGTISCSSPPAPRETILDRAFQMRLLPGSDRELAGENRLTSLARFEALMQEVDERKRLRQAVAASDIKRSATTAPMLLRPETQPKSGWDLDDDSDHSDDSDDLDVPEKVEEDDDESDDEGDEDEDGISSGDDNDVSVSGFHRRDGRRADSSSLHQLNAAVDIAPNARRALDFIIAGRTRESERESRRTLTPKSRGEGGFFDYEAHALKTPSDDNFPSTTQMHQQAPIMRPQTGYSRNRPAIAQRTHSQPQLAALNIGNLAALGSTGSAGNAGNRHSHHKNVKSPMSPTSPPPLPRSSTYSKVDEMRAKASAAAAAAAAAAASSSSSGSTATMTTTTTLDKRQSTSSIKRLSFNDFTKRLSSSTSSLLLVQTNTSSNSGSGNVSGSGSVIHEAADARTQGVAAAGPLPGMSSPRSEKPHGAGYNCNSASSGHGHQHSNSTSSRPTAPPPPPNAAERCGWRGSKP</sequence>
<feature type="compositionally biased region" description="Basic and acidic residues" evidence="1">
    <location>
        <begin position="288"/>
        <end position="298"/>
    </location>
</feature>
<feature type="compositionally biased region" description="Low complexity" evidence="1">
    <location>
        <begin position="329"/>
        <end position="345"/>
    </location>
</feature>
<feature type="region of interest" description="Disordered" evidence="1">
    <location>
        <begin position="817"/>
        <end position="879"/>
    </location>
</feature>
<feature type="region of interest" description="Disordered" evidence="1">
    <location>
        <begin position="488"/>
        <end position="568"/>
    </location>
</feature>
<feature type="region of interest" description="Disordered" evidence="1">
    <location>
        <begin position="681"/>
        <end position="720"/>
    </location>
</feature>
<evidence type="ECO:0008006" key="4">
    <source>
        <dbReference type="Google" id="ProtNLM"/>
    </source>
</evidence>
<feature type="compositionally biased region" description="Polar residues" evidence="1">
    <location>
        <begin position="256"/>
        <end position="266"/>
    </location>
</feature>
<evidence type="ECO:0000256" key="1">
    <source>
        <dbReference type="SAM" id="MobiDB-lite"/>
    </source>
</evidence>
<feature type="compositionally biased region" description="Acidic residues" evidence="1">
    <location>
        <begin position="505"/>
        <end position="550"/>
    </location>
</feature>
<feature type="compositionally biased region" description="Low complexity" evidence="1">
    <location>
        <begin position="735"/>
        <end position="753"/>
    </location>
</feature>
<name>A0ABP0C3K5_9PEZI</name>
<evidence type="ECO:0000313" key="2">
    <source>
        <dbReference type="EMBL" id="CAK7226232.1"/>
    </source>
</evidence>
<feature type="compositionally biased region" description="Polar residues" evidence="1">
    <location>
        <begin position="215"/>
        <end position="229"/>
    </location>
</feature>
<feature type="compositionally biased region" description="Low complexity" evidence="1">
    <location>
        <begin position="36"/>
        <end position="67"/>
    </location>
</feature>
<feature type="region of interest" description="Disordered" evidence="1">
    <location>
        <begin position="372"/>
        <end position="396"/>
    </location>
</feature>